<evidence type="ECO:0000256" key="14">
    <source>
        <dbReference type="SAM" id="Coils"/>
    </source>
</evidence>
<keyword evidence="10" id="KW-0406">Ion transport</keyword>
<dbReference type="InterPro" id="IPR005864">
    <property type="entry name" value="ATP_synth_F0_bsu_bac"/>
</dbReference>
<sequence length="176" mass="19036">MSHILIAAGGAPNPLLPHSAEIVVGFIAFGLLYFVMLKKVVPMFEKAFKARTEAIQGGIERAEKAQAEAADALVQYKEQLSKAQSESQALREDARVQGAAIVEELRAKAQEEAARITAAAHASIEAERQQAVTSLRNEVGALAVELASKIVGEALDDQARQSRIVDRFLEDLEKSK</sequence>
<dbReference type="InterPro" id="IPR028987">
    <property type="entry name" value="ATP_synth_B-like_membr_sf"/>
</dbReference>
<name>A0A6J6EJ62_9ZZZZ</name>
<keyword evidence="12" id="KW-0066">ATP synthesis</keyword>
<dbReference type="Pfam" id="PF00430">
    <property type="entry name" value="ATP-synt_B"/>
    <property type="match status" value="1"/>
</dbReference>
<evidence type="ECO:0000256" key="3">
    <source>
        <dbReference type="ARBA" id="ARBA00005513"/>
    </source>
</evidence>
<evidence type="ECO:0000256" key="4">
    <source>
        <dbReference type="ARBA" id="ARBA00022448"/>
    </source>
</evidence>
<evidence type="ECO:0000256" key="5">
    <source>
        <dbReference type="ARBA" id="ARBA00022475"/>
    </source>
</evidence>
<evidence type="ECO:0000256" key="10">
    <source>
        <dbReference type="ARBA" id="ARBA00023065"/>
    </source>
</evidence>
<evidence type="ECO:0000256" key="11">
    <source>
        <dbReference type="ARBA" id="ARBA00023136"/>
    </source>
</evidence>
<organism evidence="16">
    <name type="scientific">freshwater metagenome</name>
    <dbReference type="NCBI Taxonomy" id="449393"/>
    <lineage>
        <taxon>unclassified sequences</taxon>
        <taxon>metagenomes</taxon>
        <taxon>ecological metagenomes</taxon>
    </lineage>
</organism>
<dbReference type="InterPro" id="IPR002146">
    <property type="entry name" value="ATP_synth_b/b'su_bac/chlpt"/>
</dbReference>
<evidence type="ECO:0000256" key="12">
    <source>
        <dbReference type="ARBA" id="ARBA00023310"/>
    </source>
</evidence>
<evidence type="ECO:0000256" key="9">
    <source>
        <dbReference type="ARBA" id="ARBA00022989"/>
    </source>
</evidence>
<dbReference type="AlphaFoldDB" id="A0A6J6EJ62"/>
<keyword evidence="5" id="KW-1003">Cell membrane</keyword>
<evidence type="ECO:0000256" key="1">
    <source>
        <dbReference type="ARBA" id="ARBA00004167"/>
    </source>
</evidence>
<dbReference type="GO" id="GO:0015986">
    <property type="term" value="P:proton motive force-driven ATP synthesis"/>
    <property type="evidence" value="ECO:0007669"/>
    <property type="project" value="InterPro"/>
</dbReference>
<dbReference type="PANTHER" id="PTHR33445:SF1">
    <property type="entry name" value="ATP SYNTHASE SUBUNIT B"/>
    <property type="match status" value="1"/>
</dbReference>
<dbReference type="GO" id="GO:0012505">
    <property type="term" value="C:endomembrane system"/>
    <property type="evidence" value="ECO:0007669"/>
    <property type="project" value="UniProtKB-SubCell"/>
</dbReference>
<dbReference type="GO" id="GO:0046961">
    <property type="term" value="F:proton-transporting ATPase activity, rotational mechanism"/>
    <property type="evidence" value="ECO:0007669"/>
    <property type="project" value="TreeGrafter"/>
</dbReference>
<proteinExistence type="inferred from homology"/>
<dbReference type="HAMAP" id="MF_01398">
    <property type="entry name" value="ATP_synth_b_bprime"/>
    <property type="match status" value="1"/>
</dbReference>
<protein>
    <submittedName>
        <fullName evidence="16">Unannotated protein</fullName>
    </submittedName>
</protein>
<keyword evidence="4" id="KW-0813">Transport</keyword>
<evidence type="ECO:0000256" key="6">
    <source>
        <dbReference type="ARBA" id="ARBA00022547"/>
    </source>
</evidence>
<evidence type="ECO:0000256" key="8">
    <source>
        <dbReference type="ARBA" id="ARBA00022781"/>
    </source>
</evidence>
<comment type="similarity">
    <text evidence="3">Belongs to the ATPase B chain family.</text>
</comment>
<keyword evidence="6" id="KW-0138">CF(0)</keyword>
<evidence type="ECO:0000256" key="13">
    <source>
        <dbReference type="ARBA" id="ARBA00025198"/>
    </source>
</evidence>
<dbReference type="GO" id="GO:0045259">
    <property type="term" value="C:proton-transporting ATP synthase complex"/>
    <property type="evidence" value="ECO:0007669"/>
    <property type="project" value="UniProtKB-KW"/>
</dbReference>
<gene>
    <name evidence="16" type="ORF">UFOPK1689_00889</name>
</gene>
<dbReference type="PANTHER" id="PTHR33445">
    <property type="entry name" value="ATP SYNTHASE SUBUNIT B', CHLOROPLASTIC"/>
    <property type="match status" value="1"/>
</dbReference>
<dbReference type="CDD" id="cd06503">
    <property type="entry name" value="ATP-synt_Fo_b"/>
    <property type="match status" value="1"/>
</dbReference>
<keyword evidence="14" id="KW-0175">Coiled coil</keyword>
<keyword evidence="9 15" id="KW-1133">Transmembrane helix</keyword>
<dbReference type="NCBIfam" id="TIGR01144">
    <property type="entry name" value="ATP_synt_b"/>
    <property type="match status" value="1"/>
</dbReference>
<comment type="subcellular location">
    <subcellularLocation>
        <location evidence="2">Endomembrane system</location>
    </subcellularLocation>
    <subcellularLocation>
        <location evidence="1">Membrane</location>
        <topology evidence="1">Single-pass membrane protein</topology>
    </subcellularLocation>
</comment>
<comment type="function">
    <text evidence="13">F(1)F(0) ATP synthase produces ATP from ADP in the presence of a proton or sodium gradient. F-type ATPases consist of two structural domains, F(1) containing the extramembraneous catalytic core and F(0) containing the membrane proton channel, linked together by a central stalk and a peripheral stalk. During catalysis, ATP synthesis in the catalytic domain of F(1) is coupled via a rotary mechanism of the central stalk subunits to proton translocation.</text>
</comment>
<keyword evidence="11 15" id="KW-0472">Membrane</keyword>
<dbReference type="NCBIfam" id="NF004412">
    <property type="entry name" value="PRK05759.1-3"/>
    <property type="match status" value="1"/>
</dbReference>
<evidence type="ECO:0000256" key="2">
    <source>
        <dbReference type="ARBA" id="ARBA00004308"/>
    </source>
</evidence>
<dbReference type="SUPFAM" id="SSF81573">
    <property type="entry name" value="F1F0 ATP synthase subunit B, membrane domain"/>
    <property type="match status" value="1"/>
</dbReference>
<evidence type="ECO:0000256" key="15">
    <source>
        <dbReference type="SAM" id="Phobius"/>
    </source>
</evidence>
<evidence type="ECO:0000256" key="7">
    <source>
        <dbReference type="ARBA" id="ARBA00022692"/>
    </source>
</evidence>
<dbReference type="EMBL" id="CAEZTN010000031">
    <property type="protein sequence ID" value="CAB4574453.1"/>
    <property type="molecule type" value="Genomic_DNA"/>
</dbReference>
<dbReference type="InterPro" id="IPR050059">
    <property type="entry name" value="ATP_synthase_B_chain"/>
</dbReference>
<keyword evidence="8" id="KW-0375">Hydrogen ion transport</keyword>
<feature type="transmembrane region" description="Helical" evidence="15">
    <location>
        <begin position="22"/>
        <end position="41"/>
    </location>
</feature>
<feature type="coiled-coil region" evidence="14">
    <location>
        <begin position="59"/>
        <end position="93"/>
    </location>
</feature>
<dbReference type="Gene3D" id="1.20.5.620">
    <property type="entry name" value="F1F0 ATP synthase subunit B, membrane domain"/>
    <property type="match status" value="1"/>
</dbReference>
<evidence type="ECO:0000313" key="16">
    <source>
        <dbReference type="EMBL" id="CAB4574453.1"/>
    </source>
</evidence>
<reference evidence="16" key="1">
    <citation type="submission" date="2020-05" db="EMBL/GenBank/DDBJ databases">
        <authorList>
            <person name="Chiriac C."/>
            <person name="Salcher M."/>
            <person name="Ghai R."/>
            <person name="Kavagutti S V."/>
        </authorList>
    </citation>
    <scope>NUCLEOTIDE SEQUENCE</scope>
</reference>
<accession>A0A6J6EJ62</accession>
<keyword evidence="7 15" id="KW-0812">Transmembrane</keyword>